<proteinExistence type="predicted"/>
<feature type="compositionally biased region" description="Basic and acidic residues" evidence="1">
    <location>
        <begin position="41"/>
        <end position="58"/>
    </location>
</feature>
<sequence>MAGWGCPNEANGICLRVQGRVCDPGMKGCVLFGRFVFSNTDKNRPGGPREREKKDRSWQDSNDSHSNPIEIPPR</sequence>
<evidence type="ECO:0000313" key="2">
    <source>
        <dbReference type="EMBL" id="VFK22040.1"/>
    </source>
</evidence>
<accession>A0A450WYD6</accession>
<protein>
    <submittedName>
        <fullName evidence="2">Uncharacterized protein</fullName>
    </submittedName>
</protein>
<dbReference type="EMBL" id="CAADFK010000291">
    <property type="protein sequence ID" value="VFK22040.1"/>
    <property type="molecule type" value="Genomic_DNA"/>
</dbReference>
<dbReference type="AlphaFoldDB" id="A0A450WYD6"/>
<organism evidence="2">
    <name type="scientific">Candidatus Kentrum sp. LPFa</name>
    <dbReference type="NCBI Taxonomy" id="2126335"/>
    <lineage>
        <taxon>Bacteria</taxon>
        <taxon>Pseudomonadati</taxon>
        <taxon>Pseudomonadota</taxon>
        <taxon>Gammaproteobacteria</taxon>
        <taxon>Candidatus Kentrum</taxon>
    </lineage>
</organism>
<gene>
    <name evidence="2" type="ORF">BECKLPF1236B_GA0070989_12911</name>
</gene>
<evidence type="ECO:0000256" key="1">
    <source>
        <dbReference type="SAM" id="MobiDB-lite"/>
    </source>
</evidence>
<name>A0A450WYD6_9GAMM</name>
<feature type="region of interest" description="Disordered" evidence="1">
    <location>
        <begin position="39"/>
        <end position="74"/>
    </location>
</feature>
<reference evidence="2" key="1">
    <citation type="submission" date="2019-02" db="EMBL/GenBank/DDBJ databases">
        <authorList>
            <person name="Gruber-Vodicka R. H."/>
            <person name="Seah K. B. B."/>
        </authorList>
    </citation>
    <scope>NUCLEOTIDE SEQUENCE</scope>
    <source>
        <strain evidence="2">BECK_S313</strain>
    </source>
</reference>